<dbReference type="GO" id="GO:0003677">
    <property type="term" value="F:DNA binding"/>
    <property type="evidence" value="ECO:0007669"/>
    <property type="project" value="UniProtKB-KW"/>
</dbReference>
<gene>
    <name evidence="9" type="ORF">OHC33_002325</name>
</gene>
<feature type="compositionally biased region" description="Low complexity" evidence="7">
    <location>
        <begin position="280"/>
        <end position="292"/>
    </location>
</feature>
<feature type="compositionally biased region" description="Polar residues" evidence="7">
    <location>
        <begin position="203"/>
        <end position="212"/>
    </location>
</feature>
<dbReference type="PROSITE" id="PS00463">
    <property type="entry name" value="ZN2_CY6_FUNGAL_1"/>
    <property type="match status" value="1"/>
</dbReference>
<dbReference type="SMART" id="SM00066">
    <property type="entry name" value="GAL4"/>
    <property type="match status" value="1"/>
</dbReference>
<sequence length="397" mass="44008">MSTPARRTRTGCKTCRQRKLKCDETKPVCGQCRKSNRECLASEGISFRHAQNAGFSGEEGGSDLSSFYKYRQKFNNTYFLPVPKELSFVHISDPYADEPQPQPPAQPQQPQQQQAQFPPQPASPQYVDVAATSLKAMIDPNLEQSTSAADQETVHPELREGAPPIEGDDTADTDHLNEAIRQALQNANEPPLDDDFFAKTGRARSQNQQGGNHSHIRPAGSFGQASQRHILTDQTFSSKYNRQPNQCNMSFNTRPIQTSRGASTFSGSGRAQCQNNIPTQQHSSVQSAHASNVSSHYLTPRSSFARECDRLCDLNNSLQHHINHFSNILGSKDPDEMEWEPTGPAIDLSPPRPVVSPPQHPSEPPSEPQTQPQPQAAPDKRKRAQRFSTVEDVGDDF</sequence>
<dbReference type="SUPFAM" id="SSF57701">
    <property type="entry name" value="Zn2/Cys6 DNA-binding domain"/>
    <property type="match status" value="1"/>
</dbReference>
<evidence type="ECO:0000313" key="9">
    <source>
        <dbReference type="EMBL" id="KAK5956836.1"/>
    </source>
</evidence>
<keyword evidence="5" id="KW-0804">Transcription</keyword>
<feature type="compositionally biased region" description="Low complexity" evidence="7">
    <location>
        <begin position="368"/>
        <end position="377"/>
    </location>
</feature>
<keyword evidence="4" id="KW-0238">DNA-binding</keyword>
<evidence type="ECO:0000256" key="7">
    <source>
        <dbReference type="SAM" id="MobiDB-lite"/>
    </source>
</evidence>
<dbReference type="Gene3D" id="4.10.240.10">
    <property type="entry name" value="Zn(2)-C6 fungal-type DNA-binding domain"/>
    <property type="match status" value="1"/>
</dbReference>
<dbReference type="InterPro" id="IPR001138">
    <property type="entry name" value="Zn2Cys6_DnaBD"/>
</dbReference>
<keyword evidence="1" id="KW-0479">Metal-binding</keyword>
<evidence type="ECO:0000259" key="8">
    <source>
        <dbReference type="PROSITE" id="PS50048"/>
    </source>
</evidence>
<dbReference type="AlphaFoldDB" id="A0AAN8EYX0"/>
<keyword evidence="6" id="KW-0539">Nucleus</keyword>
<feature type="region of interest" description="Disordered" evidence="7">
    <location>
        <begin position="261"/>
        <end position="292"/>
    </location>
</feature>
<evidence type="ECO:0000313" key="10">
    <source>
        <dbReference type="Proteomes" id="UP001316803"/>
    </source>
</evidence>
<name>A0AAN8EYX0_9EURO</name>
<feature type="region of interest" description="Disordered" evidence="7">
    <location>
        <begin position="329"/>
        <end position="397"/>
    </location>
</feature>
<evidence type="ECO:0000256" key="3">
    <source>
        <dbReference type="ARBA" id="ARBA00023015"/>
    </source>
</evidence>
<reference evidence="9 10" key="1">
    <citation type="submission" date="2022-12" db="EMBL/GenBank/DDBJ databases">
        <title>Genomic features and morphological characterization of a novel Knufia sp. strain isolated from spacecraft assembly facility.</title>
        <authorList>
            <person name="Teixeira M."/>
            <person name="Chander A.M."/>
            <person name="Stajich J.E."/>
            <person name="Venkateswaran K."/>
        </authorList>
    </citation>
    <scope>NUCLEOTIDE SEQUENCE [LARGE SCALE GENOMIC DNA]</scope>
    <source>
        <strain evidence="9 10">FJI-L2-BK-P2</strain>
    </source>
</reference>
<proteinExistence type="predicted"/>
<keyword evidence="2" id="KW-0862">Zinc</keyword>
<dbReference type="PANTHER" id="PTHR36206">
    <property type="entry name" value="ASPERCRYPTIN BIOSYNTHESIS CLUSTER-SPECIFIC TRANSCRIPTION REGULATOR ATNN-RELATED"/>
    <property type="match status" value="1"/>
</dbReference>
<dbReference type="Pfam" id="PF00172">
    <property type="entry name" value="Zn_clus"/>
    <property type="match status" value="1"/>
</dbReference>
<dbReference type="GO" id="GO:0008270">
    <property type="term" value="F:zinc ion binding"/>
    <property type="evidence" value="ECO:0007669"/>
    <property type="project" value="InterPro"/>
</dbReference>
<dbReference type="InterPro" id="IPR036864">
    <property type="entry name" value="Zn2-C6_fun-type_DNA-bd_sf"/>
</dbReference>
<evidence type="ECO:0000256" key="5">
    <source>
        <dbReference type="ARBA" id="ARBA00023163"/>
    </source>
</evidence>
<evidence type="ECO:0000256" key="1">
    <source>
        <dbReference type="ARBA" id="ARBA00022723"/>
    </source>
</evidence>
<keyword evidence="10" id="KW-1185">Reference proteome</keyword>
<dbReference type="Proteomes" id="UP001316803">
    <property type="component" value="Unassembled WGS sequence"/>
</dbReference>
<feature type="region of interest" description="Disordered" evidence="7">
    <location>
        <begin position="144"/>
        <end position="172"/>
    </location>
</feature>
<feature type="compositionally biased region" description="Pro residues" evidence="7">
    <location>
        <begin position="350"/>
        <end position="367"/>
    </location>
</feature>
<feature type="compositionally biased region" description="Low complexity" evidence="7">
    <location>
        <begin position="108"/>
        <end position="117"/>
    </location>
</feature>
<protein>
    <recommendedName>
        <fullName evidence="8">Zn(2)-C6 fungal-type domain-containing protein</fullName>
    </recommendedName>
</protein>
<dbReference type="PROSITE" id="PS50048">
    <property type="entry name" value="ZN2_CY6_FUNGAL_2"/>
    <property type="match status" value="1"/>
</dbReference>
<feature type="region of interest" description="Disordered" evidence="7">
    <location>
        <begin position="93"/>
        <end position="124"/>
    </location>
</feature>
<dbReference type="EMBL" id="JAKLMC020000004">
    <property type="protein sequence ID" value="KAK5956836.1"/>
    <property type="molecule type" value="Genomic_DNA"/>
</dbReference>
<dbReference type="PANTHER" id="PTHR36206:SF13">
    <property type="entry name" value="TRANSCRIPTIONAL REGULATORY PROTEIN MOC3"/>
    <property type="match status" value="1"/>
</dbReference>
<feature type="region of interest" description="Disordered" evidence="7">
    <location>
        <begin position="202"/>
        <end position="225"/>
    </location>
</feature>
<dbReference type="InterPro" id="IPR052360">
    <property type="entry name" value="Transcr_Regulatory_Proteins"/>
</dbReference>
<feature type="compositionally biased region" description="Polar residues" evidence="7">
    <location>
        <begin position="261"/>
        <end position="279"/>
    </location>
</feature>
<keyword evidence="3" id="KW-0805">Transcription regulation</keyword>
<dbReference type="GO" id="GO:0000981">
    <property type="term" value="F:DNA-binding transcription factor activity, RNA polymerase II-specific"/>
    <property type="evidence" value="ECO:0007669"/>
    <property type="project" value="InterPro"/>
</dbReference>
<feature type="domain" description="Zn(2)-C6 fungal-type" evidence="8">
    <location>
        <begin position="11"/>
        <end position="39"/>
    </location>
</feature>
<evidence type="ECO:0000256" key="2">
    <source>
        <dbReference type="ARBA" id="ARBA00022833"/>
    </source>
</evidence>
<organism evidence="9 10">
    <name type="scientific">Knufia fluminis</name>
    <dbReference type="NCBI Taxonomy" id="191047"/>
    <lineage>
        <taxon>Eukaryota</taxon>
        <taxon>Fungi</taxon>
        <taxon>Dikarya</taxon>
        <taxon>Ascomycota</taxon>
        <taxon>Pezizomycotina</taxon>
        <taxon>Eurotiomycetes</taxon>
        <taxon>Chaetothyriomycetidae</taxon>
        <taxon>Chaetothyriales</taxon>
        <taxon>Trichomeriaceae</taxon>
        <taxon>Knufia</taxon>
    </lineage>
</organism>
<dbReference type="CDD" id="cd00067">
    <property type="entry name" value="GAL4"/>
    <property type="match status" value="1"/>
</dbReference>
<comment type="caution">
    <text evidence="9">The sequence shown here is derived from an EMBL/GenBank/DDBJ whole genome shotgun (WGS) entry which is preliminary data.</text>
</comment>
<evidence type="ECO:0000256" key="4">
    <source>
        <dbReference type="ARBA" id="ARBA00023125"/>
    </source>
</evidence>
<accession>A0AAN8EYX0</accession>
<evidence type="ECO:0000256" key="6">
    <source>
        <dbReference type="ARBA" id="ARBA00023242"/>
    </source>
</evidence>